<dbReference type="InterPro" id="IPR001509">
    <property type="entry name" value="Epimerase_deHydtase"/>
</dbReference>
<comment type="similarity">
    <text evidence="1">Belongs to the NAD(P)-dependent epimerase/dehydratase family.</text>
</comment>
<dbReference type="KEGG" id="chya:V22_39990"/>
<evidence type="ECO:0000313" key="3">
    <source>
        <dbReference type="EMBL" id="QDT66728.1"/>
    </source>
</evidence>
<dbReference type="SUPFAM" id="SSF51735">
    <property type="entry name" value="NAD(P)-binding Rossmann-fold domains"/>
    <property type="match status" value="1"/>
</dbReference>
<evidence type="ECO:0000313" key="4">
    <source>
        <dbReference type="Proteomes" id="UP000319976"/>
    </source>
</evidence>
<dbReference type="AlphaFoldDB" id="A0A517TEC5"/>
<protein>
    <submittedName>
        <fullName evidence="3">CDP-paratose 2-epimerase</fullName>
        <ecNumber evidence="3">5.1.3.10</ecNumber>
    </submittedName>
</protein>
<dbReference type="OrthoDB" id="9811743at2"/>
<dbReference type="Pfam" id="PF01370">
    <property type="entry name" value="Epimerase"/>
    <property type="match status" value="1"/>
</dbReference>
<gene>
    <name evidence="3" type="primary">rfbE_2</name>
    <name evidence="3" type="ORF">V22_39990</name>
</gene>
<dbReference type="EC" id="5.1.3.10" evidence="3"/>
<accession>A0A517TEC5</accession>
<dbReference type="EMBL" id="CP036316">
    <property type="protein sequence ID" value="QDT66728.1"/>
    <property type="molecule type" value="Genomic_DNA"/>
</dbReference>
<keyword evidence="3" id="KW-0413">Isomerase</keyword>
<proteinExistence type="inferred from homology"/>
<dbReference type="Gene3D" id="3.40.50.720">
    <property type="entry name" value="NAD(P)-binding Rossmann-like Domain"/>
    <property type="match status" value="1"/>
</dbReference>
<keyword evidence="4" id="KW-1185">Reference proteome</keyword>
<reference evidence="3 4" key="1">
    <citation type="submission" date="2019-02" db="EMBL/GenBank/DDBJ databases">
        <title>Deep-cultivation of Planctomycetes and their phenomic and genomic characterization uncovers novel biology.</title>
        <authorList>
            <person name="Wiegand S."/>
            <person name="Jogler M."/>
            <person name="Boedeker C."/>
            <person name="Pinto D."/>
            <person name="Vollmers J."/>
            <person name="Rivas-Marin E."/>
            <person name="Kohn T."/>
            <person name="Peeters S.H."/>
            <person name="Heuer A."/>
            <person name="Rast P."/>
            <person name="Oberbeckmann S."/>
            <person name="Bunk B."/>
            <person name="Jeske O."/>
            <person name="Meyerdierks A."/>
            <person name="Storesund J.E."/>
            <person name="Kallscheuer N."/>
            <person name="Luecker S."/>
            <person name="Lage O.M."/>
            <person name="Pohl T."/>
            <person name="Merkel B.J."/>
            <person name="Hornburger P."/>
            <person name="Mueller R.-W."/>
            <person name="Bruemmer F."/>
            <person name="Labrenz M."/>
            <person name="Spormann A.M."/>
            <person name="Op den Camp H."/>
            <person name="Overmann J."/>
            <person name="Amann R."/>
            <person name="Jetten M.S.M."/>
            <person name="Mascher T."/>
            <person name="Medema M.H."/>
            <person name="Devos D.P."/>
            <person name="Kaster A.-K."/>
            <person name="Ovreas L."/>
            <person name="Rohde M."/>
            <person name="Galperin M.Y."/>
            <person name="Jogler C."/>
        </authorList>
    </citation>
    <scope>NUCLEOTIDE SEQUENCE [LARGE SCALE GENOMIC DNA]</scope>
    <source>
        <strain evidence="3 4">V22</strain>
    </source>
</reference>
<dbReference type="PANTHER" id="PTHR43000">
    <property type="entry name" value="DTDP-D-GLUCOSE 4,6-DEHYDRATASE-RELATED"/>
    <property type="match status" value="1"/>
</dbReference>
<sequence length="356" mass="39697">MNKPSELSIVITGGAGFVGSALALALRNTFPSAKISAFDNLRRRGSENALTELKAEKIEFIHGDVRSREDIEELPAYDLLIDCSAEPSVHAGVNGSPTSVIENNLVGTMRILESVRRHQAAILFLSTSRVYPVELLNSLPYEISPERFLWPETIEQQGFSKHGISEEFPLSGRRTFYGFTKLASEQLITEYVHHYGIRALINRCGVISGPGQHGKVDQGFVALWVESHRQHRPLQYIGYGGKGQQVRDVLHVDDLSELILLQLESLDNWSGEIFNVGGGFENTVSLRELTTICEEVTGNSISITPHPQTADVDIPIYYTNNSAVSKRYKWLPRRSPLQVVNDIMLWHNNRNSVTGS</sequence>
<evidence type="ECO:0000259" key="2">
    <source>
        <dbReference type="Pfam" id="PF01370"/>
    </source>
</evidence>
<dbReference type="InterPro" id="IPR036291">
    <property type="entry name" value="NAD(P)-bd_dom_sf"/>
</dbReference>
<dbReference type="RefSeq" id="WP_145266046.1">
    <property type="nucleotide sequence ID" value="NZ_CP036316.1"/>
</dbReference>
<name>A0A517TEC5_9PLAN</name>
<evidence type="ECO:0000256" key="1">
    <source>
        <dbReference type="ARBA" id="ARBA00007637"/>
    </source>
</evidence>
<dbReference type="Proteomes" id="UP000319976">
    <property type="component" value="Chromosome"/>
</dbReference>
<feature type="domain" description="NAD-dependent epimerase/dehydratase" evidence="2">
    <location>
        <begin position="9"/>
        <end position="277"/>
    </location>
</feature>
<organism evidence="3 4">
    <name type="scientific">Calycomorphotria hydatis</name>
    <dbReference type="NCBI Taxonomy" id="2528027"/>
    <lineage>
        <taxon>Bacteria</taxon>
        <taxon>Pseudomonadati</taxon>
        <taxon>Planctomycetota</taxon>
        <taxon>Planctomycetia</taxon>
        <taxon>Planctomycetales</taxon>
        <taxon>Planctomycetaceae</taxon>
        <taxon>Calycomorphotria</taxon>
    </lineage>
</organism>
<dbReference type="GO" id="GO:0047732">
    <property type="term" value="F:CDP-abequose epimerase activity"/>
    <property type="evidence" value="ECO:0007669"/>
    <property type="project" value="UniProtKB-EC"/>
</dbReference>